<evidence type="ECO:0000313" key="2">
    <source>
        <dbReference type="EMBL" id="KAL2827554.1"/>
    </source>
</evidence>
<accession>A0ABR4IIE7</accession>
<evidence type="ECO:0000313" key="3">
    <source>
        <dbReference type="Proteomes" id="UP001610335"/>
    </source>
</evidence>
<dbReference type="EMBL" id="JBFXLS010000024">
    <property type="protein sequence ID" value="KAL2827554.1"/>
    <property type="molecule type" value="Genomic_DNA"/>
</dbReference>
<evidence type="ECO:0000256" key="1">
    <source>
        <dbReference type="SAM" id="MobiDB-lite"/>
    </source>
</evidence>
<feature type="compositionally biased region" description="Basic and acidic residues" evidence="1">
    <location>
        <begin position="14"/>
        <end position="27"/>
    </location>
</feature>
<keyword evidence="3" id="KW-1185">Reference proteome</keyword>
<name>A0ABR4IIE7_9EURO</name>
<protein>
    <submittedName>
        <fullName evidence="2">Uncharacterized protein</fullName>
    </submittedName>
</protein>
<feature type="region of interest" description="Disordered" evidence="1">
    <location>
        <begin position="1"/>
        <end position="38"/>
    </location>
</feature>
<sequence>MSELETVDMSHIARQKEEAVVEREERTTTTTTETTTQTTEELNKALENQDLIPASLLIESQQEITSLRERITHLQRDLHDAQDFVFSLQPRQQTLTESEAITDFTSLCAAVEEWVDQKLGDALEDMTIATELRTKDIQNLMNLITAPGKLAFHTPMTDVDNIQAMILRYLTDCIFSQDFYCPLGKGEREFVTMIERAMRDLTPKRDTRTIRHWHIETYTALSSRPGFAGYATERMRDLTVDITALLLVFAPTIEHQKLAKSFFESIIKPASELARKMHLSFDEFTLQWSAYHDTHAAPDPGPDLGEFEKEKFAEYEFVDLSSRKTLREKPREDVQVRWMFDLSPRLVVKKLRADSWGEGKTLVRPRVLVSVTKAGLEKKDRVAAQEESNSNPTVLVWLEKRLRYEQKRQGSKPTGRFFGFG</sequence>
<gene>
    <name evidence="2" type="ORF">BDW59DRAFT_160197</name>
</gene>
<feature type="compositionally biased region" description="Low complexity" evidence="1">
    <location>
        <begin position="28"/>
        <end position="38"/>
    </location>
</feature>
<dbReference type="Proteomes" id="UP001610335">
    <property type="component" value="Unassembled WGS sequence"/>
</dbReference>
<organism evidence="2 3">
    <name type="scientific">Aspergillus cavernicola</name>
    <dbReference type="NCBI Taxonomy" id="176166"/>
    <lineage>
        <taxon>Eukaryota</taxon>
        <taxon>Fungi</taxon>
        <taxon>Dikarya</taxon>
        <taxon>Ascomycota</taxon>
        <taxon>Pezizomycotina</taxon>
        <taxon>Eurotiomycetes</taxon>
        <taxon>Eurotiomycetidae</taxon>
        <taxon>Eurotiales</taxon>
        <taxon>Aspergillaceae</taxon>
        <taxon>Aspergillus</taxon>
        <taxon>Aspergillus subgen. Nidulantes</taxon>
    </lineage>
</organism>
<reference evidence="2 3" key="1">
    <citation type="submission" date="2024-07" db="EMBL/GenBank/DDBJ databases">
        <title>Section-level genome sequencing and comparative genomics of Aspergillus sections Usti and Cavernicolus.</title>
        <authorList>
            <consortium name="Lawrence Berkeley National Laboratory"/>
            <person name="Nybo J.L."/>
            <person name="Vesth T.C."/>
            <person name="Theobald S."/>
            <person name="Frisvad J.C."/>
            <person name="Larsen T.O."/>
            <person name="Kjaerboelling I."/>
            <person name="Rothschild-Mancinelli K."/>
            <person name="Lyhne E.K."/>
            <person name="Kogle M.E."/>
            <person name="Barry K."/>
            <person name="Clum A."/>
            <person name="Na H."/>
            <person name="Ledsgaard L."/>
            <person name="Lin J."/>
            <person name="Lipzen A."/>
            <person name="Kuo A."/>
            <person name="Riley R."/>
            <person name="Mondo S."/>
            <person name="LaButti K."/>
            <person name="Haridas S."/>
            <person name="Pangalinan J."/>
            <person name="Salamov A.A."/>
            <person name="Simmons B.A."/>
            <person name="Magnuson J.K."/>
            <person name="Chen J."/>
            <person name="Drula E."/>
            <person name="Henrissat B."/>
            <person name="Wiebenga A."/>
            <person name="Lubbers R.J."/>
            <person name="Gomes A.C."/>
            <person name="Makela M.R."/>
            <person name="Stajich J."/>
            <person name="Grigoriev I.V."/>
            <person name="Mortensen U.H."/>
            <person name="De vries R.P."/>
            <person name="Baker S.E."/>
            <person name="Andersen M.R."/>
        </authorList>
    </citation>
    <scope>NUCLEOTIDE SEQUENCE [LARGE SCALE GENOMIC DNA]</scope>
    <source>
        <strain evidence="2 3">CBS 600.67</strain>
    </source>
</reference>
<comment type="caution">
    <text evidence="2">The sequence shown here is derived from an EMBL/GenBank/DDBJ whole genome shotgun (WGS) entry which is preliminary data.</text>
</comment>
<proteinExistence type="predicted"/>